<reference evidence="3" key="2">
    <citation type="submission" date="2019-10" db="EMBL/GenBank/DDBJ databases">
        <title>Conservation and host-specific expression of non-tandemly repeated heterogenous ribosome RNA gene in arbuscular mycorrhizal fungi.</title>
        <authorList>
            <person name="Maeda T."/>
            <person name="Kobayashi Y."/>
            <person name="Nakagawa T."/>
            <person name="Ezawa T."/>
            <person name="Yamaguchi K."/>
            <person name="Bino T."/>
            <person name="Nishimoto Y."/>
            <person name="Shigenobu S."/>
            <person name="Kawaguchi M."/>
        </authorList>
    </citation>
    <scope>NUCLEOTIDE SEQUENCE</scope>
    <source>
        <strain evidence="3">HR1</strain>
    </source>
</reference>
<feature type="compositionally biased region" description="Basic and acidic residues" evidence="1">
    <location>
        <begin position="34"/>
        <end position="47"/>
    </location>
</feature>
<dbReference type="EMBL" id="BEXD01000391">
    <property type="protein sequence ID" value="GBB87049.1"/>
    <property type="molecule type" value="Genomic_DNA"/>
</dbReference>
<organism evidence="2 4">
    <name type="scientific">Rhizophagus clarus</name>
    <dbReference type="NCBI Taxonomy" id="94130"/>
    <lineage>
        <taxon>Eukaryota</taxon>
        <taxon>Fungi</taxon>
        <taxon>Fungi incertae sedis</taxon>
        <taxon>Mucoromycota</taxon>
        <taxon>Glomeromycotina</taxon>
        <taxon>Glomeromycetes</taxon>
        <taxon>Glomerales</taxon>
        <taxon>Glomeraceae</taxon>
        <taxon>Rhizophagus</taxon>
    </lineage>
</organism>
<sequence length="107" mass="12485">MDRTVEESLEDPDFTGPRIRKEDMGFSSAPAMKSDTRLKDTGMEKLNKSNISESGRQTFGITIEEWMRMQEEEDKDEKTREYLRGLEKEYVKINEDCSSRMDPLPVL</sequence>
<keyword evidence="4" id="KW-1185">Reference proteome</keyword>
<name>A0A2Z6QMJ6_9GLOM</name>
<evidence type="ECO:0000313" key="3">
    <source>
        <dbReference type="EMBL" id="GES98958.1"/>
    </source>
</evidence>
<feature type="region of interest" description="Disordered" evidence="1">
    <location>
        <begin position="1"/>
        <end position="54"/>
    </location>
</feature>
<dbReference type="Proteomes" id="UP000615446">
    <property type="component" value="Unassembled WGS sequence"/>
</dbReference>
<evidence type="ECO:0000256" key="1">
    <source>
        <dbReference type="SAM" id="MobiDB-lite"/>
    </source>
</evidence>
<accession>A0A2Z6QMJ6</accession>
<dbReference type="EMBL" id="BLAL01000276">
    <property type="protein sequence ID" value="GES98958.1"/>
    <property type="molecule type" value="Genomic_DNA"/>
</dbReference>
<gene>
    <name evidence="3" type="ORF">RCL2_002548600</name>
    <name evidence="2" type="ORF">RclHR1_01350024</name>
</gene>
<dbReference type="AlphaFoldDB" id="A0A2Z6QMJ6"/>
<evidence type="ECO:0000313" key="4">
    <source>
        <dbReference type="Proteomes" id="UP000247702"/>
    </source>
</evidence>
<evidence type="ECO:0000313" key="2">
    <source>
        <dbReference type="EMBL" id="GBB87049.1"/>
    </source>
</evidence>
<dbReference type="Proteomes" id="UP000247702">
    <property type="component" value="Unassembled WGS sequence"/>
</dbReference>
<protein>
    <submittedName>
        <fullName evidence="2">Uncharacterized protein</fullName>
    </submittedName>
</protein>
<proteinExistence type="predicted"/>
<comment type="caution">
    <text evidence="2">The sequence shown here is derived from an EMBL/GenBank/DDBJ whole genome shotgun (WGS) entry which is preliminary data.</text>
</comment>
<reference evidence="2 4" key="1">
    <citation type="submission" date="2017-11" db="EMBL/GenBank/DDBJ databases">
        <title>The genome of Rhizophagus clarus HR1 reveals common genetic basis of auxotrophy among arbuscular mycorrhizal fungi.</title>
        <authorList>
            <person name="Kobayashi Y."/>
        </authorList>
    </citation>
    <scope>NUCLEOTIDE SEQUENCE [LARGE SCALE GENOMIC DNA]</scope>
    <source>
        <strain evidence="2 4">HR1</strain>
    </source>
</reference>